<evidence type="ECO:0000256" key="1">
    <source>
        <dbReference type="ARBA" id="ARBA00022553"/>
    </source>
</evidence>
<keyword evidence="3 8" id="KW-0238">DNA-binding</keyword>
<dbReference type="InterPro" id="IPR016032">
    <property type="entry name" value="Sig_transdc_resp-reg_C-effctor"/>
</dbReference>
<dbReference type="Pfam" id="PF00196">
    <property type="entry name" value="GerE"/>
    <property type="match status" value="1"/>
</dbReference>
<evidence type="ECO:0000313" key="8">
    <source>
        <dbReference type="EMBL" id="ATY84646.1"/>
    </source>
</evidence>
<evidence type="ECO:0000256" key="4">
    <source>
        <dbReference type="ARBA" id="ARBA00023163"/>
    </source>
</evidence>
<dbReference type="Gene3D" id="3.40.50.2300">
    <property type="match status" value="1"/>
</dbReference>
<keyword evidence="2" id="KW-0805">Transcription regulation</keyword>
<gene>
    <name evidence="8" type="ORF">CVV65_06550</name>
</gene>
<dbReference type="SUPFAM" id="SSF52172">
    <property type="entry name" value="CheY-like"/>
    <property type="match status" value="1"/>
</dbReference>
<dbReference type="PRINTS" id="PR00038">
    <property type="entry name" value="HTHLUXR"/>
</dbReference>
<sequence>MPVSVLLVDDHALFRRGVRTILETAEDLSVVGEASNGKQAVELYAELHPDLVLMDIRMPVMGGLEAVRRLRAMDPQVRILILTVSEEDDDLFEAIRAGANGYLLKNVDPDELISSIQKVAAGEAVIPGLLAARIMAELHKEASPEEVLDPLTGRELQVLGYLSTGASNREIAKQLFISEHTVRNHIQNILSKLHLTNRVQAAAYAIRQGIRPPDTPPSDIE</sequence>
<evidence type="ECO:0000256" key="5">
    <source>
        <dbReference type="PROSITE-ProRule" id="PRU00169"/>
    </source>
</evidence>
<name>A0A2K8N5P2_9BACL</name>
<dbReference type="Proteomes" id="UP000231932">
    <property type="component" value="Chromosome"/>
</dbReference>
<dbReference type="PANTHER" id="PTHR43214:SF24">
    <property type="entry name" value="TRANSCRIPTIONAL REGULATORY PROTEIN NARL-RELATED"/>
    <property type="match status" value="1"/>
</dbReference>
<dbReference type="GO" id="GO:0000160">
    <property type="term" value="P:phosphorelay signal transduction system"/>
    <property type="evidence" value="ECO:0007669"/>
    <property type="project" value="InterPro"/>
</dbReference>
<dbReference type="InterPro" id="IPR000792">
    <property type="entry name" value="Tscrpt_reg_LuxR_C"/>
</dbReference>
<protein>
    <submittedName>
        <fullName evidence="8">DNA-binding response regulator</fullName>
    </submittedName>
</protein>
<dbReference type="GO" id="GO:0003677">
    <property type="term" value="F:DNA binding"/>
    <property type="evidence" value="ECO:0007669"/>
    <property type="project" value="UniProtKB-KW"/>
</dbReference>
<reference evidence="9" key="1">
    <citation type="submission" date="2017-11" db="EMBL/GenBank/DDBJ databases">
        <title>Complete Genome Sequence of Kyrpidia sp. Strain EA-1, a thermophilic, hydrogen-oxidizing Bacterium, isolated from the Azores.</title>
        <authorList>
            <person name="Reiner J.E."/>
            <person name="Lapp C.J."/>
            <person name="Bunk B."/>
            <person name="Gescher J."/>
        </authorList>
    </citation>
    <scope>NUCLEOTIDE SEQUENCE [LARGE SCALE GENOMIC DNA]</scope>
    <source>
        <strain evidence="9">EA-1</strain>
    </source>
</reference>
<dbReference type="AlphaFoldDB" id="A0A2K8N5P2"/>
<keyword evidence="9" id="KW-1185">Reference proteome</keyword>
<accession>A0A2K8N5P2</accession>
<dbReference type="CDD" id="cd06170">
    <property type="entry name" value="LuxR_C_like"/>
    <property type="match status" value="1"/>
</dbReference>
<dbReference type="InterPro" id="IPR011006">
    <property type="entry name" value="CheY-like_superfamily"/>
</dbReference>
<dbReference type="SUPFAM" id="SSF46894">
    <property type="entry name" value="C-terminal effector domain of the bipartite response regulators"/>
    <property type="match status" value="1"/>
</dbReference>
<dbReference type="SMART" id="SM00448">
    <property type="entry name" value="REC"/>
    <property type="match status" value="1"/>
</dbReference>
<feature type="modified residue" description="4-aspartylphosphate" evidence="5">
    <location>
        <position position="55"/>
    </location>
</feature>
<evidence type="ECO:0000313" key="9">
    <source>
        <dbReference type="Proteomes" id="UP000231932"/>
    </source>
</evidence>
<keyword evidence="4" id="KW-0804">Transcription</keyword>
<evidence type="ECO:0000259" key="6">
    <source>
        <dbReference type="PROSITE" id="PS50043"/>
    </source>
</evidence>
<dbReference type="PROSITE" id="PS50110">
    <property type="entry name" value="RESPONSE_REGULATORY"/>
    <property type="match status" value="1"/>
</dbReference>
<keyword evidence="1 5" id="KW-0597">Phosphoprotein</keyword>
<dbReference type="PANTHER" id="PTHR43214">
    <property type="entry name" value="TWO-COMPONENT RESPONSE REGULATOR"/>
    <property type="match status" value="1"/>
</dbReference>
<dbReference type="CDD" id="cd17535">
    <property type="entry name" value="REC_NarL-like"/>
    <property type="match status" value="1"/>
</dbReference>
<dbReference type="OrthoDB" id="9779069at2"/>
<dbReference type="InterPro" id="IPR001789">
    <property type="entry name" value="Sig_transdc_resp-reg_receiver"/>
</dbReference>
<dbReference type="Pfam" id="PF00072">
    <property type="entry name" value="Response_reg"/>
    <property type="match status" value="1"/>
</dbReference>
<dbReference type="SMART" id="SM00421">
    <property type="entry name" value="HTH_LUXR"/>
    <property type="match status" value="1"/>
</dbReference>
<proteinExistence type="predicted"/>
<dbReference type="InterPro" id="IPR058245">
    <property type="entry name" value="NreC/VraR/RcsB-like_REC"/>
</dbReference>
<dbReference type="EMBL" id="CP024955">
    <property type="protein sequence ID" value="ATY84646.1"/>
    <property type="molecule type" value="Genomic_DNA"/>
</dbReference>
<dbReference type="InterPro" id="IPR039420">
    <property type="entry name" value="WalR-like"/>
</dbReference>
<evidence type="ECO:0000256" key="3">
    <source>
        <dbReference type="ARBA" id="ARBA00023125"/>
    </source>
</evidence>
<dbReference type="KEGG" id="kyr:CVV65_06550"/>
<dbReference type="GO" id="GO:0006355">
    <property type="term" value="P:regulation of DNA-templated transcription"/>
    <property type="evidence" value="ECO:0007669"/>
    <property type="project" value="InterPro"/>
</dbReference>
<feature type="domain" description="Response regulatory" evidence="7">
    <location>
        <begin position="4"/>
        <end position="120"/>
    </location>
</feature>
<dbReference type="RefSeq" id="WP_100667461.1">
    <property type="nucleotide sequence ID" value="NZ_CP024955.1"/>
</dbReference>
<evidence type="ECO:0000256" key="2">
    <source>
        <dbReference type="ARBA" id="ARBA00023015"/>
    </source>
</evidence>
<evidence type="ECO:0000259" key="7">
    <source>
        <dbReference type="PROSITE" id="PS50110"/>
    </source>
</evidence>
<dbReference type="PROSITE" id="PS00622">
    <property type="entry name" value="HTH_LUXR_1"/>
    <property type="match status" value="1"/>
</dbReference>
<feature type="domain" description="HTH luxR-type" evidence="6">
    <location>
        <begin position="144"/>
        <end position="209"/>
    </location>
</feature>
<dbReference type="PROSITE" id="PS50043">
    <property type="entry name" value="HTH_LUXR_2"/>
    <property type="match status" value="1"/>
</dbReference>
<organism evidence="8 9">
    <name type="scientific">Kyrpidia spormannii</name>
    <dbReference type="NCBI Taxonomy" id="2055160"/>
    <lineage>
        <taxon>Bacteria</taxon>
        <taxon>Bacillati</taxon>
        <taxon>Bacillota</taxon>
        <taxon>Bacilli</taxon>
        <taxon>Bacillales</taxon>
        <taxon>Alicyclobacillaceae</taxon>
        <taxon>Kyrpidia</taxon>
    </lineage>
</organism>